<dbReference type="Proteomes" id="UP000273405">
    <property type="component" value="Unassembled WGS sequence"/>
</dbReference>
<feature type="repeat" description="ANK" evidence="3">
    <location>
        <begin position="125"/>
        <end position="157"/>
    </location>
</feature>
<dbReference type="InterPro" id="IPR036770">
    <property type="entry name" value="Ankyrin_rpt-contain_sf"/>
</dbReference>
<dbReference type="PRINTS" id="PR01415">
    <property type="entry name" value="ANKYRIN"/>
</dbReference>
<evidence type="ECO:0000256" key="1">
    <source>
        <dbReference type="ARBA" id="ARBA00022737"/>
    </source>
</evidence>
<evidence type="ECO:0000256" key="3">
    <source>
        <dbReference type="PROSITE-ProRule" id="PRU00023"/>
    </source>
</evidence>
<dbReference type="InterPro" id="IPR002110">
    <property type="entry name" value="Ankyrin_rpt"/>
</dbReference>
<dbReference type="SUPFAM" id="SSF48403">
    <property type="entry name" value="Ankyrin repeat"/>
    <property type="match status" value="1"/>
</dbReference>
<sequence>MSSNDTKNEGPSPALDGGADDAAVLELARTAFSHVRTGDVRQLEALLDAGLPLGLRNERGDSLLMLASYHGHVDATRLLLERGADPELTNDAGQTPLAGAAFKGNLAITTLLLDRGARVDGSGPDGRTPLMFAAMFDKLEVLELLLQRGANPEQRDAAQRTAWDYARSMGAQRTAARLESLSSPMP</sequence>
<feature type="repeat" description="ANK" evidence="3">
    <location>
        <begin position="92"/>
        <end position="124"/>
    </location>
</feature>
<comment type="caution">
    <text evidence="4">The sequence shown here is derived from an EMBL/GenBank/DDBJ whole genome shotgun (WGS) entry which is preliminary data.</text>
</comment>
<gene>
    <name evidence="4" type="ORF">D7X12_01970</name>
</gene>
<dbReference type="Pfam" id="PF12796">
    <property type="entry name" value="Ank_2"/>
    <property type="match status" value="1"/>
</dbReference>
<dbReference type="RefSeq" id="WP_120623564.1">
    <property type="nucleotide sequence ID" value="NZ_RAWG01000006.1"/>
</dbReference>
<protein>
    <submittedName>
        <fullName evidence="4">Ankyrin repeat domain-containing protein</fullName>
    </submittedName>
</protein>
<evidence type="ECO:0000256" key="2">
    <source>
        <dbReference type="ARBA" id="ARBA00023043"/>
    </source>
</evidence>
<dbReference type="PROSITE" id="PS50297">
    <property type="entry name" value="ANK_REP_REGION"/>
    <property type="match status" value="3"/>
</dbReference>
<dbReference type="AlphaFoldDB" id="A0A3A8NUR3"/>
<evidence type="ECO:0000313" key="5">
    <source>
        <dbReference type="Proteomes" id="UP000273405"/>
    </source>
</evidence>
<dbReference type="PANTHER" id="PTHR24171">
    <property type="entry name" value="ANKYRIN REPEAT DOMAIN-CONTAINING PROTEIN 39-RELATED"/>
    <property type="match status" value="1"/>
</dbReference>
<dbReference type="Gene3D" id="1.25.40.20">
    <property type="entry name" value="Ankyrin repeat-containing domain"/>
    <property type="match status" value="2"/>
</dbReference>
<reference evidence="5" key="1">
    <citation type="submission" date="2018-09" db="EMBL/GenBank/DDBJ databases">
        <authorList>
            <person name="Livingstone P.G."/>
            <person name="Whitworth D.E."/>
        </authorList>
    </citation>
    <scope>NUCLEOTIDE SEQUENCE [LARGE SCALE GENOMIC DNA]</scope>
    <source>
        <strain evidence="5">CA040B</strain>
    </source>
</reference>
<name>A0A3A8NUR3_9BACT</name>
<accession>A0A3A8NUR3</accession>
<feature type="repeat" description="ANK" evidence="3">
    <location>
        <begin position="59"/>
        <end position="91"/>
    </location>
</feature>
<proteinExistence type="predicted"/>
<dbReference type="EMBL" id="RAWG01000006">
    <property type="protein sequence ID" value="RKH47803.1"/>
    <property type="molecule type" value="Genomic_DNA"/>
</dbReference>
<dbReference type="PROSITE" id="PS50088">
    <property type="entry name" value="ANK_REPEAT"/>
    <property type="match status" value="3"/>
</dbReference>
<evidence type="ECO:0000313" key="4">
    <source>
        <dbReference type="EMBL" id="RKH47803.1"/>
    </source>
</evidence>
<keyword evidence="5" id="KW-1185">Reference proteome</keyword>
<organism evidence="4 5">
    <name type="scientific">Corallococcus sicarius</name>
    <dbReference type="NCBI Taxonomy" id="2316726"/>
    <lineage>
        <taxon>Bacteria</taxon>
        <taxon>Pseudomonadati</taxon>
        <taxon>Myxococcota</taxon>
        <taxon>Myxococcia</taxon>
        <taxon>Myxococcales</taxon>
        <taxon>Cystobacterineae</taxon>
        <taxon>Myxococcaceae</taxon>
        <taxon>Corallococcus</taxon>
    </lineage>
</organism>
<dbReference type="SMART" id="SM00248">
    <property type="entry name" value="ANK"/>
    <property type="match status" value="3"/>
</dbReference>
<keyword evidence="1" id="KW-0677">Repeat</keyword>
<keyword evidence="2 3" id="KW-0040">ANK repeat</keyword>
<dbReference type="OrthoDB" id="671583at2"/>